<gene>
    <name evidence="1" type="ORF">SDC9_118713</name>
</gene>
<organism evidence="1">
    <name type="scientific">bioreactor metagenome</name>
    <dbReference type="NCBI Taxonomy" id="1076179"/>
    <lineage>
        <taxon>unclassified sequences</taxon>
        <taxon>metagenomes</taxon>
        <taxon>ecological metagenomes</taxon>
    </lineage>
</organism>
<accession>A0A645C283</accession>
<dbReference type="EMBL" id="VSSQ01024306">
    <property type="protein sequence ID" value="MPM71742.1"/>
    <property type="molecule type" value="Genomic_DNA"/>
</dbReference>
<evidence type="ECO:0000313" key="1">
    <source>
        <dbReference type="EMBL" id="MPM71742.1"/>
    </source>
</evidence>
<protein>
    <submittedName>
        <fullName evidence="1">Uncharacterized protein</fullName>
    </submittedName>
</protein>
<sequence>MALKDRESIEMGRFLPYTNFPVYKIPAPFPIGHFKSSKYVRESLVFDYVNDPDQINPIKDQEIEDKMVKKLLDLMIWAGAPDEQYVRLGLEKPTIGR</sequence>
<dbReference type="AlphaFoldDB" id="A0A645C283"/>
<comment type="caution">
    <text evidence="1">The sequence shown here is derived from an EMBL/GenBank/DDBJ whole genome shotgun (WGS) entry which is preliminary data.</text>
</comment>
<reference evidence="1" key="1">
    <citation type="submission" date="2019-08" db="EMBL/GenBank/DDBJ databases">
        <authorList>
            <person name="Kucharzyk K."/>
            <person name="Murdoch R.W."/>
            <person name="Higgins S."/>
            <person name="Loffler F."/>
        </authorList>
    </citation>
    <scope>NUCLEOTIDE SEQUENCE</scope>
</reference>
<name>A0A645C283_9ZZZZ</name>
<proteinExistence type="predicted"/>